<organism evidence="2">
    <name type="scientific">freshwater metagenome</name>
    <dbReference type="NCBI Taxonomy" id="449393"/>
    <lineage>
        <taxon>unclassified sequences</taxon>
        <taxon>metagenomes</taxon>
        <taxon>ecological metagenomes</taxon>
    </lineage>
</organism>
<evidence type="ECO:0000313" key="2">
    <source>
        <dbReference type="EMBL" id="CAB4710684.1"/>
    </source>
</evidence>
<dbReference type="Gene3D" id="2.30.30.240">
    <property type="entry name" value="PRC-barrel domain"/>
    <property type="match status" value="1"/>
</dbReference>
<protein>
    <submittedName>
        <fullName evidence="2">Unannotated protein</fullName>
    </submittedName>
</protein>
<dbReference type="InterPro" id="IPR056792">
    <property type="entry name" value="PRC_RimM"/>
</dbReference>
<reference evidence="2" key="1">
    <citation type="submission" date="2020-05" db="EMBL/GenBank/DDBJ databases">
        <authorList>
            <person name="Chiriac C."/>
            <person name="Salcher M."/>
            <person name="Ghai R."/>
            <person name="Kavagutti S V."/>
        </authorList>
    </citation>
    <scope>NUCLEOTIDE SEQUENCE</scope>
</reference>
<evidence type="ECO:0000259" key="1">
    <source>
        <dbReference type="Pfam" id="PF24986"/>
    </source>
</evidence>
<sequence>MHELIGCMVQTTDGTNRGRIESVMDNPAADLLVLESGILVPVVFALGGPVDGVLLVDTPDGLFELLDS</sequence>
<accession>A0A6J6QTW8</accession>
<dbReference type="AlphaFoldDB" id="A0A6J6QTW8"/>
<proteinExistence type="predicted"/>
<dbReference type="SUPFAM" id="SSF50346">
    <property type="entry name" value="PRC-barrel domain"/>
    <property type="match status" value="1"/>
</dbReference>
<feature type="domain" description="Ribosome maturation factor RimM PRC barrel" evidence="1">
    <location>
        <begin position="2"/>
        <end position="62"/>
    </location>
</feature>
<gene>
    <name evidence="2" type="ORF">UFOPK2582_01411</name>
</gene>
<dbReference type="InterPro" id="IPR011033">
    <property type="entry name" value="PRC_barrel-like_sf"/>
</dbReference>
<name>A0A6J6QTW8_9ZZZZ</name>
<dbReference type="EMBL" id="CAEZXS010000203">
    <property type="protein sequence ID" value="CAB4710684.1"/>
    <property type="molecule type" value="Genomic_DNA"/>
</dbReference>
<dbReference type="Pfam" id="PF24986">
    <property type="entry name" value="PRC_RimM"/>
    <property type="match status" value="1"/>
</dbReference>